<keyword evidence="1" id="KW-0812">Transmembrane</keyword>
<gene>
    <name evidence="2" type="ORF">ES332_A08G194200v1</name>
</gene>
<keyword evidence="3" id="KW-1185">Reference proteome</keyword>
<name>A0A5D2PHS5_GOSTO</name>
<reference evidence="2 3" key="1">
    <citation type="submission" date="2019-07" db="EMBL/GenBank/DDBJ databases">
        <title>WGS assembly of Gossypium tomentosum.</title>
        <authorList>
            <person name="Chen Z.J."/>
            <person name="Sreedasyam A."/>
            <person name="Ando A."/>
            <person name="Song Q."/>
            <person name="De L."/>
            <person name="Hulse-Kemp A."/>
            <person name="Ding M."/>
            <person name="Ye W."/>
            <person name="Kirkbride R."/>
            <person name="Jenkins J."/>
            <person name="Plott C."/>
            <person name="Lovell J."/>
            <person name="Lin Y.-M."/>
            <person name="Vaughn R."/>
            <person name="Liu B."/>
            <person name="Li W."/>
            <person name="Simpson S."/>
            <person name="Scheffler B."/>
            <person name="Saski C."/>
            <person name="Grover C."/>
            <person name="Hu G."/>
            <person name="Conover J."/>
            <person name="Carlson J."/>
            <person name="Shu S."/>
            <person name="Boston L."/>
            <person name="Williams M."/>
            <person name="Peterson D."/>
            <person name="Mcgee K."/>
            <person name="Jones D."/>
            <person name="Wendel J."/>
            <person name="Stelly D."/>
            <person name="Grimwood J."/>
            <person name="Schmutz J."/>
        </authorList>
    </citation>
    <scope>NUCLEOTIDE SEQUENCE [LARGE SCALE GENOMIC DNA]</scope>
    <source>
        <strain evidence="2">7179.01</strain>
    </source>
</reference>
<proteinExistence type="predicted"/>
<accession>A0A5D2PHS5</accession>
<keyword evidence="1" id="KW-1133">Transmembrane helix</keyword>
<protein>
    <submittedName>
        <fullName evidence="2">Uncharacterized protein</fullName>
    </submittedName>
</protein>
<dbReference type="AlphaFoldDB" id="A0A5D2PHS5"/>
<dbReference type="EMBL" id="CM017617">
    <property type="protein sequence ID" value="TYI15552.1"/>
    <property type="molecule type" value="Genomic_DNA"/>
</dbReference>
<evidence type="ECO:0000313" key="2">
    <source>
        <dbReference type="EMBL" id="TYI15552.1"/>
    </source>
</evidence>
<feature type="transmembrane region" description="Helical" evidence="1">
    <location>
        <begin position="9"/>
        <end position="33"/>
    </location>
</feature>
<dbReference type="Proteomes" id="UP000322667">
    <property type="component" value="Chromosome A08"/>
</dbReference>
<evidence type="ECO:0000256" key="1">
    <source>
        <dbReference type="SAM" id="Phobius"/>
    </source>
</evidence>
<keyword evidence="1" id="KW-0472">Membrane</keyword>
<organism evidence="2 3">
    <name type="scientific">Gossypium tomentosum</name>
    <name type="common">Hawaiian cotton</name>
    <name type="synonym">Gossypium sandvicense</name>
    <dbReference type="NCBI Taxonomy" id="34277"/>
    <lineage>
        <taxon>Eukaryota</taxon>
        <taxon>Viridiplantae</taxon>
        <taxon>Streptophyta</taxon>
        <taxon>Embryophyta</taxon>
        <taxon>Tracheophyta</taxon>
        <taxon>Spermatophyta</taxon>
        <taxon>Magnoliopsida</taxon>
        <taxon>eudicotyledons</taxon>
        <taxon>Gunneridae</taxon>
        <taxon>Pentapetalae</taxon>
        <taxon>rosids</taxon>
        <taxon>malvids</taxon>
        <taxon>Malvales</taxon>
        <taxon>Malvaceae</taxon>
        <taxon>Malvoideae</taxon>
        <taxon>Gossypium</taxon>
    </lineage>
</organism>
<evidence type="ECO:0000313" key="3">
    <source>
        <dbReference type="Proteomes" id="UP000322667"/>
    </source>
</evidence>
<sequence>MHSYLVPEVLLTLLILLLSFIFMGSGGFFFLHWQTEGHTSVLQMQ</sequence>